<feature type="coiled-coil region" evidence="5">
    <location>
        <begin position="489"/>
        <end position="574"/>
    </location>
</feature>
<dbReference type="InterPro" id="IPR003914">
    <property type="entry name" value="Rabaptin"/>
</dbReference>
<keyword evidence="3" id="KW-0862">Zinc</keyword>
<evidence type="ECO:0000313" key="9">
    <source>
        <dbReference type="WBParaSite" id="maker-uti_cns_0010477-snap-gene-0.2-mRNA-1"/>
    </source>
</evidence>
<feature type="compositionally biased region" description="Low complexity" evidence="6">
    <location>
        <begin position="313"/>
        <end position="333"/>
    </location>
</feature>
<name>A0A1I8I799_9PLAT</name>
<evidence type="ECO:0000313" key="8">
    <source>
        <dbReference type="Proteomes" id="UP000095280"/>
    </source>
</evidence>
<proteinExistence type="predicted"/>
<feature type="region of interest" description="Disordered" evidence="6">
    <location>
        <begin position="297"/>
        <end position="335"/>
    </location>
</feature>
<dbReference type="Pfam" id="PF01363">
    <property type="entry name" value="FYVE"/>
    <property type="match status" value="1"/>
</dbReference>
<dbReference type="InterPro" id="IPR011011">
    <property type="entry name" value="Znf_FYVE_PHD"/>
</dbReference>
<dbReference type="Pfam" id="PF09311">
    <property type="entry name" value="Rab5-bind"/>
    <property type="match status" value="1"/>
</dbReference>
<reference evidence="9" key="1">
    <citation type="submission" date="2016-11" db="UniProtKB">
        <authorList>
            <consortium name="WormBaseParasite"/>
        </authorList>
    </citation>
    <scope>IDENTIFICATION</scope>
</reference>
<evidence type="ECO:0000256" key="4">
    <source>
        <dbReference type="PROSITE-ProRule" id="PRU00091"/>
    </source>
</evidence>
<dbReference type="Gene3D" id="3.30.40.10">
    <property type="entry name" value="Zinc/RING finger domain, C3HC4 (zinc finger)"/>
    <property type="match status" value="1"/>
</dbReference>
<dbReference type="InterPro" id="IPR017455">
    <property type="entry name" value="Znf_FYVE-rel"/>
</dbReference>
<sequence length="865" mass="95825">MSLIDEAVPTVDEAPSAAVLQQQLDRQEAEFSEQRATMKELYLQKEAKIRQLEDELADLKTAAKLKEEELDFVQQNYKQEVESLHHIIRESVREAVSDAQAKLAHESQLWQQERLEMRRQIDELQAAAAAASSSFASAAASTEEDDSFLHSISKSLSKSVSNNSKAAGHKGGPTAAHDEVEASNEDLEEAMVRAKRDVEVLKSIVAPYQEEVASLKSRLREAEERRDRDAAAWEQRRLVQQQQLELERRNTEALKLSLNRLNEQYLGQQRRLSSENRHLVGLLDDDQKQALADFRTRKSGGSAGAENSHADSDGAAASATTTSEHQSTQSSSHAVEDGALAASSPLRDAQPTDSKSAVLRRSVSGGQLCEASGAAAAAAPSTGLAETGTASADTRSLANLSICSGSVSGAGRIVSEQSKDKAAKVKKAAQLSNSSVAKEWSNLQLEIDKARRKASAGCELCRNYEAQLQTAQAAQRERAEEATRLSTALRAETARAAELSAGLADAEARAGEAAERWREQADEFARQTDELRACLDQLESQRLSEFRAEVRAELARLLEDRTALQSELQQLERWYNHLLESRDGRTAQQMRDELIDLPDNLDDAQVLALQLREDLITARANLEHVRQRGRDQLAFAKQQLEEEVAMRRQLQAQLQSESDRLKSVQSELQAAAASRHELEDRLQRQREEAAEAEAALRSAEVELKARLGRSECEAAELKNRAAFLQVELQNAMSVQKDFVELSQSLQVQLEGLRQQDTAEVRWQFPEDAAACHSCQRKFAASAKPRRCLHCVRLFCQACTDKTVPAGPCRRPANVCSVCHTMLISRSFLAPDFIMRFLRLVLQRHPSFGLVAFADQRARNLTVPVS</sequence>
<feature type="coiled-coil region" evidence="5">
    <location>
        <begin position="17"/>
        <end position="76"/>
    </location>
</feature>
<dbReference type="SMART" id="SM00064">
    <property type="entry name" value="FYVE"/>
    <property type="match status" value="1"/>
</dbReference>
<keyword evidence="1" id="KW-0479">Metal-binding</keyword>
<dbReference type="PANTHER" id="PTHR31179">
    <property type="entry name" value="RAB GTPASE-BINDING EFFECTOR PROTEIN"/>
    <property type="match status" value="1"/>
</dbReference>
<keyword evidence="2 4" id="KW-0863">Zinc-finger</keyword>
<accession>A0A1I8I799</accession>
<dbReference type="WBParaSite" id="maker-uti_cns_0010477-snap-gene-0.2-mRNA-1">
    <property type="protein sequence ID" value="maker-uti_cns_0010477-snap-gene-0.2-mRNA-1"/>
    <property type="gene ID" value="maker-uti_cns_0010477-snap-gene-0.2"/>
</dbReference>
<protein>
    <submittedName>
        <fullName evidence="9">FYVE-type domain-containing protein</fullName>
    </submittedName>
</protein>
<dbReference type="InterPro" id="IPR000306">
    <property type="entry name" value="Znf_FYVE"/>
</dbReference>
<keyword evidence="8" id="KW-1185">Reference proteome</keyword>
<dbReference type="GO" id="GO:0005096">
    <property type="term" value="F:GTPase activator activity"/>
    <property type="evidence" value="ECO:0007669"/>
    <property type="project" value="InterPro"/>
</dbReference>
<evidence type="ECO:0000256" key="6">
    <source>
        <dbReference type="SAM" id="MobiDB-lite"/>
    </source>
</evidence>
<dbReference type="InterPro" id="IPR015390">
    <property type="entry name" value="Rabaptin_Rab5-bd_dom"/>
</dbReference>
<evidence type="ECO:0000256" key="3">
    <source>
        <dbReference type="ARBA" id="ARBA00022833"/>
    </source>
</evidence>
<evidence type="ECO:0000259" key="7">
    <source>
        <dbReference type="PROSITE" id="PS50178"/>
    </source>
</evidence>
<keyword evidence="5" id="KW-0175">Coiled coil</keyword>
<evidence type="ECO:0000256" key="2">
    <source>
        <dbReference type="ARBA" id="ARBA00022771"/>
    </source>
</evidence>
<dbReference type="PROSITE" id="PS50178">
    <property type="entry name" value="ZF_FYVE"/>
    <property type="match status" value="1"/>
</dbReference>
<feature type="region of interest" description="Disordered" evidence="6">
    <location>
        <begin position="160"/>
        <end position="186"/>
    </location>
</feature>
<feature type="coiled-coil region" evidence="5">
    <location>
        <begin position="608"/>
        <end position="734"/>
    </location>
</feature>
<evidence type="ECO:0000256" key="1">
    <source>
        <dbReference type="ARBA" id="ARBA00022723"/>
    </source>
</evidence>
<organism evidence="8 9">
    <name type="scientific">Macrostomum lignano</name>
    <dbReference type="NCBI Taxonomy" id="282301"/>
    <lineage>
        <taxon>Eukaryota</taxon>
        <taxon>Metazoa</taxon>
        <taxon>Spiralia</taxon>
        <taxon>Lophotrochozoa</taxon>
        <taxon>Platyhelminthes</taxon>
        <taxon>Rhabditophora</taxon>
        <taxon>Macrostomorpha</taxon>
        <taxon>Macrostomida</taxon>
        <taxon>Macrostomidae</taxon>
        <taxon>Macrostomum</taxon>
    </lineage>
</organism>
<dbReference type="GO" id="GO:0006897">
    <property type="term" value="P:endocytosis"/>
    <property type="evidence" value="ECO:0007669"/>
    <property type="project" value="InterPro"/>
</dbReference>
<dbReference type="PANTHER" id="PTHR31179:SF7">
    <property type="entry name" value="FYVE-TYPE DOMAIN-CONTAINING PROTEIN"/>
    <property type="match status" value="1"/>
</dbReference>
<dbReference type="Gene3D" id="1.20.5.730">
    <property type="entry name" value="Single helix bin"/>
    <property type="match status" value="1"/>
</dbReference>
<dbReference type="InterPro" id="IPR013083">
    <property type="entry name" value="Znf_RING/FYVE/PHD"/>
</dbReference>
<feature type="domain" description="FYVE-type" evidence="7">
    <location>
        <begin position="765"/>
        <end position="823"/>
    </location>
</feature>
<dbReference type="Proteomes" id="UP000095280">
    <property type="component" value="Unplaced"/>
</dbReference>
<dbReference type="SUPFAM" id="SSF57903">
    <property type="entry name" value="FYVE/PHD zinc finger"/>
    <property type="match status" value="1"/>
</dbReference>
<dbReference type="GO" id="GO:0008270">
    <property type="term" value="F:zinc ion binding"/>
    <property type="evidence" value="ECO:0007669"/>
    <property type="project" value="UniProtKB-KW"/>
</dbReference>
<dbReference type="AlphaFoldDB" id="A0A1I8I799"/>
<evidence type="ECO:0000256" key="5">
    <source>
        <dbReference type="SAM" id="Coils"/>
    </source>
</evidence>